<evidence type="ECO:0000313" key="2">
    <source>
        <dbReference type="EMBL" id="EJW96283.1"/>
    </source>
</evidence>
<feature type="transmembrane region" description="Helical" evidence="1">
    <location>
        <begin position="25"/>
        <end position="47"/>
    </location>
</feature>
<dbReference type="Pfam" id="PF03956">
    <property type="entry name" value="Lys_export"/>
    <property type="match status" value="1"/>
</dbReference>
<dbReference type="GO" id="GO:0015661">
    <property type="term" value="F:L-lysine efflux transmembrane transporter activity"/>
    <property type="evidence" value="ECO:0007669"/>
    <property type="project" value="InterPro"/>
</dbReference>
<proteinExistence type="predicted"/>
<keyword evidence="1" id="KW-0812">Transmembrane</keyword>
<dbReference type="InterPro" id="IPR005642">
    <property type="entry name" value="LysO"/>
</dbReference>
<gene>
    <name evidence="2" type="ORF">EVA_15607</name>
</gene>
<organism evidence="2">
    <name type="scientific">gut metagenome</name>
    <dbReference type="NCBI Taxonomy" id="749906"/>
    <lineage>
        <taxon>unclassified sequences</taxon>
        <taxon>metagenomes</taxon>
        <taxon>organismal metagenomes</taxon>
    </lineage>
</organism>
<reference evidence="2" key="1">
    <citation type="journal article" date="2012" name="PLoS ONE">
        <title>Gene sets for utilization of primary and secondary nutrition supplies in the distal gut of endangered iberian lynx.</title>
        <authorList>
            <person name="Alcaide M."/>
            <person name="Messina E."/>
            <person name="Richter M."/>
            <person name="Bargiela R."/>
            <person name="Peplies J."/>
            <person name="Huws S.A."/>
            <person name="Newbold C.J."/>
            <person name="Golyshin P.N."/>
            <person name="Simon M.A."/>
            <person name="Lopez G."/>
            <person name="Yakimov M.M."/>
            <person name="Ferrer M."/>
        </authorList>
    </citation>
    <scope>NUCLEOTIDE SEQUENCE</scope>
</reference>
<dbReference type="EMBL" id="AMCI01005365">
    <property type="protein sequence ID" value="EJW96283.1"/>
    <property type="molecule type" value="Genomic_DNA"/>
</dbReference>
<protein>
    <submittedName>
        <fullName evidence="2">Membrane protein containing DUF340, prokaryotic membrane</fullName>
    </submittedName>
</protein>
<comment type="caution">
    <text evidence="2">The sequence shown here is derived from an EMBL/GenBank/DDBJ whole genome shotgun (WGS) entry which is preliminary data.</text>
</comment>
<accession>J9FP94</accession>
<keyword evidence="1" id="KW-0472">Membrane</keyword>
<dbReference type="AlphaFoldDB" id="J9FP94"/>
<name>J9FP94_9ZZZZ</name>
<sequence length="94" mass="10566">MFTVVFIAAAGIATGYVLRRLKWLHHVNTTITLTICFMLFVLGLSVGENRQIVQNLWHFGGQAIIISFASIMGSLLGAWIVYRLLNSKKKEVKE</sequence>
<feature type="transmembrane region" description="Helical" evidence="1">
    <location>
        <begin position="59"/>
        <end position="82"/>
    </location>
</feature>
<keyword evidence="1" id="KW-1133">Transmembrane helix</keyword>
<evidence type="ECO:0000256" key="1">
    <source>
        <dbReference type="SAM" id="Phobius"/>
    </source>
</evidence>